<dbReference type="SUPFAM" id="SSF51569">
    <property type="entry name" value="Aldolase"/>
    <property type="match status" value="1"/>
</dbReference>
<dbReference type="PROSITE" id="PS50991">
    <property type="entry name" value="PYR_CT"/>
    <property type="match status" value="1"/>
</dbReference>
<dbReference type="EMBL" id="QPJW01000003">
    <property type="protein sequence ID" value="RCX20287.1"/>
    <property type="molecule type" value="Genomic_DNA"/>
</dbReference>
<feature type="region of interest" description="Regulatory domain" evidence="11">
    <location>
        <begin position="390"/>
        <end position="512"/>
    </location>
</feature>
<feature type="domain" description="Pyruvate carboxyltransferase" evidence="12">
    <location>
        <begin position="4"/>
        <end position="266"/>
    </location>
</feature>
<dbReference type="FunFam" id="3.30.160.270:FF:000003">
    <property type="entry name" value="2-isopropylmalate synthase"/>
    <property type="match status" value="1"/>
</dbReference>
<keyword evidence="5 11" id="KW-0432">Leucine biosynthesis</keyword>
<evidence type="ECO:0000256" key="5">
    <source>
        <dbReference type="ARBA" id="ARBA00022430"/>
    </source>
</evidence>
<dbReference type="InterPro" id="IPR050073">
    <property type="entry name" value="2-IPM_HCS-like"/>
</dbReference>
<dbReference type="InterPro" id="IPR036230">
    <property type="entry name" value="LeuA_allosteric_dom_sf"/>
</dbReference>
<dbReference type="Pfam" id="PF22617">
    <property type="entry name" value="HCS_D2"/>
    <property type="match status" value="1"/>
</dbReference>
<dbReference type="Gene3D" id="3.30.160.270">
    <property type="match status" value="1"/>
</dbReference>
<dbReference type="InterPro" id="IPR013785">
    <property type="entry name" value="Aldolase_TIM"/>
</dbReference>
<keyword evidence="11" id="KW-0963">Cytoplasm</keyword>
<dbReference type="Pfam" id="PF08502">
    <property type="entry name" value="LeuA_dimer"/>
    <property type="match status" value="1"/>
</dbReference>
<feature type="binding site" evidence="11">
    <location>
        <position position="203"/>
    </location>
    <ligand>
        <name>Mn(2+)</name>
        <dbReference type="ChEBI" id="CHEBI:29035"/>
    </ligand>
</feature>
<dbReference type="PANTHER" id="PTHR10277:SF9">
    <property type="entry name" value="2-ISOPROPYLMALATE SYNTHASE 1, CHLOROPLASTIC-RELATED"/>
    <property type="match status" value="1"/>
</dbReference>
<dbReference type="FunFam" id="3.20.20.70:FF:000010">
    <property type="entry name" value="2-isopropylmalate synthase"/>
    <property type="match status" value="1"/>
</dbReference>
<comment type="catalytic activity">
    <reaction evidence="11">
        <text>3-methyl-2-oxobutanoate + acetyl-CoA + H2O = (2S)-2-isopropylmalate + CoA + H(+)</text>
        <dbReference type="Rhea" id="RHEA:21524"/>
        <dbReference type="ChEBI" id="CHEBI:1178"/>
        <dbReference type="ChEBI" id="CHEBI:11851"/>
        <dbReference type="ChEBI" id="CHEBI:15377"/>
        <dbReference type="ChEBI" id="CHEBI:15378"/>
        <dbReference type="ChEBI" id="CHEBI:57287"/>
        <dbReference type="ChEBI" id="CHEBI:57288"/>
        <dbReference type="EC" id="2.3.3.13"/>
    </reaction>
</comment>
<dbReference type="EC" id="2.3.3.13" evidence="3 11"/>
<reference evidence="13 14" key="1">
    <citation type="submission" date="2018-07" db="EMBL/GenBank/DDBJ databases">
        <title>Genomic Encyclopedia of Type Strains, Phase III (KMG-III): the genomes of soil and plant-associated and newly described type strains.</title>
        <authorList>
            <person name="Whitman W."/>
        </authorList>
    </citation>
    <scope>NUCLEOTIDE SEQUENCE [LARGE SCALE GENOMIC DNA]</scope>
    <source>
        <strain evidence="13 14">CECT 8333</strain>
    </source>
</reference>
<dbReference type="InterPro" id="IPR000891">
    <property type="entry name" value="PYR_CT"/>
</dbReference>
<evidence type="ECO:0000256" key="6">
    <source>
        <dbReference type="ARBA" id="ARBA00022605"/>
    </source>
</evidence>
<dbReference type="FunFam" id="1.10.238.260:FF:000001">
    <property type="entry name" value="2-isopropylmalate synthase"/>
    <property type="match status" value="1"/>
</dbReference>
<accession>A0A369BIN0</accession>
<dbReference type="SMART" id="SM00917">
    <property type="entry name" value="LeuA_dimer"/>
    <property type="match status" value="1"/>
</dbReference>
<feature type="binding site" evidence="11">
    <location>
        <position position="201"/>
    </location>
    <ligand>
        <name>Mn(2+)</name>
        <dbReference type="ChEBI" id="CHEBI:29035"/>
    </ligand>
</feature>
<dbReference type="GO" id="GO:0003985">
    <property type="term" value="F:acetyl-CoA C-acetyltransferase activity"/>
    <property type="evidence" value="ECO:0007669"/>
    <property type="project" value="UniProtKB-UniRule"/>
</dbReference>
<dbReference type="Gene3D" id="3.20.20.70">
    <property type="entry name" value="Aldolase class I"/>
    <property type="match status" value="1"/>
</dbReference>
<dbReference type="InterPro" id="IPR002034">
    <property type="entry name" value="AIPM/Hcit_synth_CS"/>
</dbReference>
<dbReference type="PROSITE" id="PS00816">
    <property type="entry name" value="AIPM_HOMOCIT_SYNTH_2"/>
    <property type="match status" value="1"/>
</dbReference>
<keyword evidence="7 11" id="KW-0808">Transferase</keyword>
<keyword evidence="8 11" id="KW-0479">Metal-binding</keyword>
<comment type="cofactor">
    <cofactor evidence="11">
        <name>Mn(2+)</name>
        <dbReference type="ChEBI" id="CHEBI:29035"/>
    </cofactor>
</comment>
<sequence>MRKIYIFDTTLRDGEQSPGVNLNTREKLEIAYQLEKLGIDRIEAGFPAASQGDLAAVNAVARSIKKSTIIGLSRSRMQDIDAVREALQGAEDPCIHLFLATSPIHRKYKLRMEKEQVLETARDALRYARKYFSKIEFSCEDAGRTELDFLCRMTAMAIEEGASVVNIPDTVGYLYPYEYGNIFKTLKEQVPGIEKIQLSAHCHDDLGMATANSLAAILGGADQIEGTINGIGERAGNTALEEVALALETRSDFFGAKTSLELTEISRTSRLVSRLTGMVVPGNKAIVGANAFAHESGIHQDGMLKEKTTYEIMSPETIGLKESKLVLGKHSGRHAFREKLTDLGYTLGEEQLNEAFAKFKALADKKKDVTNEDILSILEEKLDDTPESLHLETIYVAYGNESTPHAKVTLLTAEGNTVEKEADGNGSVDAIYNAIDLASGEEVTLSDYLIKSVGRGKDAQGEVHVVLAQDEISVQGRGVSTDILEASARAYVDALNRLIEKKESDRGLKAQS</sequence>
<evidence type="ECO:0000256" key="4">
    <source>
        <dbReference type="ARBA" id="ARBA00018198"/>
    </source>
</evidence>
<evidence type="ECO:0000256" key="7">
    <source>
        <dbReference type="ARBA" id="ARBA00022679"/>
    </source>
</evidence>
<dbReference type="SUPFAM" id="SSF110921">
    <property type="entry name" value="2-isopropylmalate synthase LeuA, allosteric (dimerisation) domain"/>
    <property type="match status" value="1"/>
</dbReference>
<evidence type="ECO:0000256" key="8">
    <source>
        <dbReference type="ARBA" id="ARBA00022723"/>
    </source>
</evidence>
<dbReference type="Pfam" id="PF00682">
    <property type="entry name" value="HMGL-like"/>
    <property type="match status" value="1"/>
</dbReference>
<name>A0A369BIN0_9BACL</name>
<dbReference type="Gene3D" id="1.10.238.260">
    <property type="match status" value="1"/>
</dbReference>
<dbReference type="RefSeq" id="WP_114496387.1">
    <property type="nucleotide sequence ID" value="NZ_QPJW01000003.1"/>
</dbReference>
<comment type="pathway">
    <text evidence="1 11">Amino-acid biosynthesis; L-leucine biosynthesis; L-leucine from 3-methyl-2-oxobutanoate: step 1/4.</text>
</comment>
<gene>
    <name evidence="11" type="primary">leuA</name>
    <name evidence="13" type="ORF">DFP94_1035</name>
</gene>
<comment type="function">
    <text evidence="11">Catalyzes the condensation of the acetyl group of acetyl-CoA with 3-methyl-2-oxobutanoate (2-ketoisovalerate) to form 3-carboxy-3-hydroxy-4-methylpentanoate (2-isopropylmalate).</text>
</comment>
<feature type="binding site" evidence="11">
    <location>
        <position position="13"/>
    </location>
    <ligand>
        <name>Mn(2+)</name>
        <dbReference type="ChEBI" id="CHEBI:29035"/>
    </ligand>
</feature>
<dbReference type="GO" id="GO:0003852">
    <property type="term" value="F:2-isopropylmalate synthase activity"/>
    <property type="evidence" value="ECO:0007669"/>
    <property type="project" value="UniProtKB-UniRule"/>
</dbReference>
<dbReference type="PANTHER" id="PTHR10277">
    <property type="entry name" value="HOMOCITRATE SYNTHASE-RELATED"/>
    <property type="match status" value="1"/>
</dbReference>
<evidence type="ECO:0000256" key="10">
    <source>
        <dbReference type="ARBA" id="ARBA00023304"/>
    </source>
</evidence>
<keyword evidence="14" id="KW-1185">Reference proteome</keyword>
<evidence type="ECO:0000256" key="11">
    <source>
        <dbReference type="HAMAP-Rule" id="MF_01025"/>
    </source>
</evidence>
<evidence type="ECO:0000256" key="9">
    <source>
        <dbReference type="ARBA" id="ARBA00023211"/>
    </source>
</evidence>
<dbReference type="HAMAP" id="MF_01025">
    <property type="entry name" value="LeuA_type1"/>
    <property type="match status" value="1"/>
</dbReference>
<dbReference type="NCBIfam" id="NF002088">
    <property type="entry name" value="PRK00915.1-5"/>
    <property type="match status" value="1"/>
</dbReference>
<dbReference type="InterPro" id="IPR054691">
    <property type="entry name" value="LeuA/HCS_post-cat"/>
</dbReference>
<dbReference type="InterPro" id="IPR005671">
    <property type="entry name" value="LeuA_bact_synth"/>
</dbReference>
<evidence type="ECO:0000256" key="1">
    <source>
        <dbReference type="ARBA" id="ARBA00004689"/>
    </source>
</evidence>
<dbReference type="Proteomes" id="UP000253090">
    <property type="component" value="Unassembled WGS sequence"/>
</dbReference>
<evidence type="ECO:0000313" key="14">
    <source>
        <dbReference type="Proteomes" id="UP000253090"/>
    </source>
</evidence>
<proteinExistence type="inferred from homology"/>
<dbReference type="GO" id="GO:0009098">
    <property type="term" value="P:L-leucine biosynthetic process"/>
    <property type="evidence" value="ECO:0007669"/>
    <property type="project" value="UniProtKB-UniRule"/>
</dbReference>
<dbReference type="NCBIfam" id="NF002086">
    <property type="entry name" value="PRK00915.1-3"/>
    <property type="match status" value="1"/>
</dbReference>
<evidence type="ECO:0000256" key="3">
    <source>
        <dbReference type="ARBA" id="ARBA00012973"/>
    </source>
</evidence>
<dbReference type="InterPro" id="IPR013709">
    <property type="entry name" value="2-isopropylmalate_synth_dimer"/>
</dbReference>
<comment type="subunit">
    <text evidence="11">Homodimer.</text>
</comment>
<dbReference type="GO" id="GO:0030145">
    <property type="term" value="F:manganese ion binding"/>
    <property type="evidence" value="ECO:0007669"/>
    <property type="project" value="UniProtKB-UniRule"/>
</dbReference>
<dbReference type="NCBIfam" id="TIGR00973">
    <property type="entry name" value="leuA_bact"/>
    <property type="match status" value="1"/>
</dbReference>
<dbReference type="UniPathway" id="UPA00048">
    <property type="reaction ID" value="UER00070"/>
</dbReference>
<keyword evidence="9 11" id="KW-0464">Manganese</keyword>
<evidence type="ECO:0000256" key="2">
    <source>
        <dbReference type="ARBA" id="ARBA00009396"/>
    </source>
</evidence>
<protein>
    <recommendedName>
        <fullName evidence="4 11">2-isopropylmalate synthase</fullName>
        <ecNumber evidence="3 11">2.3.3.13</ecNumber>
    </recommendedName>
    <alternativeName>
        <fullName evidence="11">Alpha-IPM synthase</fullName>
    </alternativeName>
    <alternativeName>
        <fullName evidence="11">Alpha-isopropylmalate synthase</fullName>
    </alternativeName>
</protein>
<feature type="binding site" evidence="11">
    <location>
        <position position="237"/>
    </location>
    <ligand>
        <name>Mn(2+)</name>
        <dbReference type="ChEBI" id="CHEBI:29035"/>
    </ligand>
</feature>
<evidence type="ECO:0000259" key="12">
    <source>
        <dbReference type="PROSITE" id="PS50991"/>
    </source>
</evidence>
<comment type="similarity">
    <text evidence="2 11">Belongs to the alpha-IPM synthase/homocitrate synthase family. LeuA type 1 subfamily.</text>
</comment>
<comment type="caution">
    <text evidence="13">The sequence shown here is derived from an EMBL/GenBank/DDBJ whole genome shotgun (WGS) entry which is preliminary data.</text>
</comment>
<dbReference type="OrthoDB" id="9804858at2"/>
<dbReference type="CDD" id="cd07940">
    <property type="entry name" value="DRE_TIM_IPMS"/>
    <property type="match status" value="1"/>
</dbReference>
<organism evidence="13 14">
    <name type="scientific">Fontibacillus phaseoli</name>
    <dbReference type="NCBI Taxonomy" id="1416533"/>
    <lineage>
        <taxon>Bacteria</taxon>
        <taxon>Bacillati</taxon>
        <taxon>Bacillota</taxon>
        <taxon>Bacilli</taxon>
        <taxon>Bacillales</taxon>
        <taxon>Paenibacillaceae</taxon>
        <taxon>Fontibacillus</taxon>
    </lineage>
</organism>
<dbReference type="GO" id="GO:0005737">
    <property type="term" value="C:cytoplasm"/>
    <property type="evidence" value="ECO:0007669"/>
    <property type="project" value="UniProtKB-UniRule"/>
</dbReference>
<dbReference type="AlphaFoldDB" id="A0A369BIN0"/>
<evidence type="ECO:0000313" key="13">
    <source>
        <dbReference type="EMBL" id="RCX20287.1"/>
    </source>
</evidence>
<dbReference type="PROSITE" id="PS00815">
    <property type="entry name" value="AIPM_HOMOCIT_SYNTH_1"/>
    <property type="match status" value="1"/>
</dbReference>
<keyword evidence="6 11" id="KW-0028">Amino-acid biosynthesis</keyword>
<keyword evidence="10 11" id="KW-0100">Branched-chain amino acid biosynthesis</keyword>